<proteinExistence type="predicted"/>
<dbReference type="SUPFAM" id="SSF52833">
    <property type="entry name" value="Thioredoxin-like"/>
    <property type="match status" value="1"/>
</dbReference>
<dbReference type="Proteomes" id="UP001367676">
    <property type="component" value="Unassembled WGS sequence"/>
</dbReference>
<dbReference type="InterPro" id="IPR004046">
    <property type="entry name" value="GST_C"/>
</dbReference>
<dbReference type="Pfam" id="PF00043">
    <property type="entry name" value="GST_C"/>
    <property type="match status" value="1"/>
</dbReference>
<organism evidence="3 4">
    <name type="scientific">Parthenolecanium corni</name>
    <dbReference type="NCBI Taxonomy" id="536013"/>
    <lineage>
        <taxon>Eukaryota</taxon>
        <taxon>Metazoa</taxon>
        <taxon>Ecdysozoa</taxon>
        <taxon>Arthropoda</taxon>
        <taxon>Hexapoda</taxon>
        <taxon>Insecta</taxon>
        <taxon>Pterygota</taxon>
        <taxon>Neoptera</taxon>
        <taxon>Paraneoptera</taxon>
        <taxon>Hemiptera</taxon>
        <taxon>Sternorrhyncha</taxon>
        <taxon>Coccoidea</taxon>
        <taxon>Coccidae</taxon>
        <taxon>Parthenolecanium</taxon>
    </lineage>
</organism>
<evidence type="ECO:0000313" key="3">
    <source>
        <dbReference type="EMBL" id="KAK7595490.1"/>
    </source>
</evidence>
<dbReference type="PROSITE" id="PS50405">
    <property type="entry name" value="GST_CTER"/>
    <property type="match status" value="1"/>
</dbReference>
<dbReference type="Gene3D" id="3.40.30.10">
    <property type="entry name" value="Glutaredoxin"/>
    <property type="match status" value="1"/>
</dbReference>
<sequence length="319" mass="36717">MVLKFYYDLASPPVRAVYFTIKNLDIPVELVNVSLAENQIKSEAYLKINPLGTVPCIDDDGFVLLDSHAINIYLTTKYPQGEKLYPSDPKKRAVINERLFFETCELFGVIKVAFTFMPVNKDKFPQLSAYLERAVTWPFYAEVNEDGHKQFLAIWETKNIAIPNHAINIYLTTKYPQGEKFYPSDPKKRAIVNERLFFEACDLFSLTKTIAKKFFMQEMTEIDEATVKSFENGYNGLEIYLKKSKYIAGDNITIADFSVLATVTSMKIFVPVDKEKFPLLTAYLKDAVTWPFYTEVNAAGHNKMLEFWKTKNVTLPNYE</sequence>
<dbReference type="SUPFAM" id="SSF47616">
    <property type="entry name" value="GST C-terminal domain-like"/>
    <property type="match status" value="2"/>
</dbReference>
<dbReference type="PANTHER" id="PTHR43969">
    <property type="entry name" value="GLUTATHIONE S TRANSFERASE D10, ISOFORM A-RELATED"/>
    <property type="match status" value="1"/>
</dbReference>
<dbReference type="SFLD" id="SFLDG00358">
    <property type="entry name" value="Main_(cytGST)"/>
    <property type="match status" value="1"/>
</dbReference>
<dbReference type="InterPro" id="IPR036249">
    <property type="entry name" value="Thioredoxin-like_sf"/>
</dbReference>
<dbReference type="InterPro" id="IPR004045">
    <property type="entry name" value="Glutathione_S-Trfase_N"/>
</dbReference>
<feature type="domain" description="GST N-terminal" evidence="1">
    <location>
        <begin position="1"/>
        <end position="82"/>
    </location>
</feature>
<name>A0AAN9TNI3_9HEMI</name>
<protein>
    <recommendedName>
        <fullName evidence="5">Glutathione S-transferase</fullName>
    </recommendedName>
</protein>
<dbReference type="PANTHER" id="PTHR43969:SF4">
    <property type="entry name" value="FI01423P-RELATED"/>
    <property type="match status" value="1"/>
</dbReference>
<dbReference type="InterPro" id="IPR036282">
    <property type="entry name" value="Glutathione-S-Trfase_C_sf"/>
</dbReference>
<reference evidence="3 4" key="1">
    <citation type="submission" date="2024-03" db="EMBL/GenBank/DDBJ databases">
        <title>Adaptation during the transition from Ophiocordyceps entomopathogen to insect associate is accompanied by gene loss and intensified selection.</title>
        <authorList>
            <person name="Ward C.M."/>
            <person name="Onetto C.A."/>
            <person name="Borneman A.R."/>
        </authorList>
    </citation>
    <scope>NUCLEOTIDE SEQUENCE [LARGE SCALE GENOMIC DNA]</scope>
    <source>
        <strain evidence="3">AWRI1</strain>
        <tissue evidence="3">Single Adult Female</tissue>
    </source>
</reference>
<dbReference type="InterPro" id="IPR040079">
    <property type="entry name" value="Glutathione_S-Trfase"/>
</dbReference>
<evidence type="ECO:0000313" key="4">
    <source>
        <dbReference type="Proteomes" id="UP001367676"/>
    </source>
</evidence>
<evidence type="ECO:0000259" key="1">
    <source>
        <dbReference type="PROSITE" id="PS50404"/>
    </source>
</evidence>
<dbReference type="Pfam" id="PF13417">
    <property type="entry name" value="GST_N_3"/>
    <property type="match status" value="1"/>
</dbReference>
<comment type="caution">
    <text evidence="3">The sequence shown here is derived from an EMBL/GenBank/DDBJ whole genome shotgun (WGS) entry which is preliminary data.</text>
</comment>
<feature type="domain" description="GST C-terminal" evidence="2">
    <location>
        <begin position="185"/>
        <end position="307"/>
    </location>
</feature>
<dbReference type="InterPro" id="IPR010987">
    <property type="entry name" value="Glutathione-S-Trfase_C-like"/>
</dbReference>
<evidence type="ECO:0008006" key="5">
    <source>
        <dbReference type="Google" id="ProtNLM"/>
    </source>
</evidence>
<dbReference type="FunFam" id="1.20.1050.10:FF:000007">
    <property type="entry name" value="Glutathione S-transferase 1-1"/>
    <property type="match status" value="1"/>
</dbReference>
<dbReference type="EMBL" id="JBBCAQ010000018">
    <property type="protein sequence ID" value="KAK7595490.1"/>
    <property type="molecule type" value="Genomic_DNA"/>
</dbReference>
<evidence type="ECO:0000259" key="2">
    <source>
        <dbReference type="PROSITE" id="PS50405"/>
    </source>
</evidence>
<dbReference type="Gene3D" id="1.20.1050.10">
    <property type="match status" value="2"/>
</dbReference>
<dbReference type="PROSITE" id="PS50404">
    <property type="entry name" value="GST_NTER"/>
    <property type="match status" value="1"/>
</dbReference>
<keyword evidence="4" id="KW-1185">Reference proteome</keyword>
<dbReference type="CDD" id="cd03177">
    <property type="entry name" value="GST_C_Delta_Epsilon"/>
    <property type="match status" value="1"/>
</dbReference>
<dbReference type="AlphaFoldDB" id="A0AAN9TNI3"/>
<dbReference type="GO" id="GO:0006749">
    <property type="term" value="P:glutathione metabolic process"/>
    <property type="evidence" value="ECO:0007669"/>
    <property type="project" value="TreeGrafter"/>
</dbReference>
<gene>
    <name evidence="3" type="ORF">V9T40_013315</name>
</gene>
<dbReference type="SFLD" id="SFLDS00019">
    <property type="entry name" value="Glutathione_Transferase_(cytos"/>
    <property type="match status" value="1"/>
</dbReference>
<accession>A0AAN9TNI3</accession>
<dbReference type="GO" id="GO:0004364">
    <property type="term" value="F:glutathione transferase activity"/>
    <property type="evidence" value="ECO:0007669"/>
    <property type="project" value="TreeGrafter"/>
</dbReference>